<keyword evidence="1" id="KW-0862">Zinc</keyword>
<feature type="domain" description="CCHC-type" evidence="2">
    <location>
        <begin position="194"/>
        <end position="208"/>
    </location>
</feature>
<evidence type="ECO:0000259" key="2">
    <source>
        <dbReference type="PROSITE" id="PS50158"/>
    </source>
</evidence>
<gene>
    <name evidence="3" type="ORF">Tci_063423</name>
</gene>
<accession>A0A6L2P347</accession>
<evidence type="ECO:0000313" key="3">
    <source>
        <dbReference type="EMBL" id="GEU91445.1"/>
    </source>
</evidence>
<reference evidence="3" key="1">
    <citation type="journal article" date="2019" name="Sci. Rep.">
        <title>Draft genome of Tanacetum cinerariifolium, the natural source of mosquito coil.</title>
        <authorList>
            <person name="Yamashiro T."/>
            <person name="Shiraishi A."/>
            <person name="Satake H."/>
            <person name="Nakayama K."/>
        </authorList>
    </citation>
    <scope>NUCLEOTIDE SEQUENCE</scope>
</reference>
<dbReference type="InterPro" id="IPR001878">
    <property type="entry name" value="Znf_CCHC"/>
</dbReference>
<keyword evidence="1" id="KW-0863">Zinc-finger</keyword>
<dbReference type="GO" id="GO:0008270">
    <property type="term" value="F:zinc ion binding"/>
    <property type="evidence" value="ECO:0007669"/>
    <property type="project" value="UniProtKB-KW"/>
</dbReference>
<dbReference type="AlphaFoldDB" id="A0A6L2P347"/>
<dbReference type="EMBL" id="BKCJ010010406">
    <property type="protein sequence ID" value="GEU91445.1"/>
    <property type="molecule type" value="Genomic_DNA"/>
</dbReference>
<protein>
    <recommendedName>
        <fullName evidence="2">CCHC-type domain-containing protein</fullName>
    </recommendedName>
</protein>
<proteinExistence type="predicted"/>
<name>A0A6L2P347_TANCI</name>
<comment type="caution">
    <text evidence="3">The sequence shown here is derived from an EMBL/GenBank/DDBJ whole genome shotgun (WGS) entry which is preliminary data.</text>
</comment>
<dbReference type="PROSITE" id="PS50158">
    <property type="entry name" value="ZF_CCHC"/>
    <property type="match status" value="1"/>
</dbReference>
<dbReference type="SUPFAM" id="SSF57756">
    <property type="entry name" value="Retrovirus zinc finger-like domains"/>
    <property type="match status" value="1"/>
</dbReference>
<organism evidence="3">
    <name type="scientific">Tanacetum cinerariifolium</name>
    <name type="common">Dalmatian daisy</name>
    <name type="synonym">Chrysanthemum cinerariifolium</name>
    <dbReference type="NCBI Taxonomy" id="118510"/>
    <lineage>
        <taxon>Eukaryota</taxon>
        <taxon>Viridiplantae</taxon>
        <taxon>Streptophyta</taxon>
        <taxon>Embryophyta</taxon>
        <taxon>Tracheophyta</taxon>
        <taxon>Spermatophyta</taxon>
        <taxon>Magnoliopsida</taxon>
        <taxon>eudicotyledons</taxon>
        <taxon>Gunneridae</taxon>
        <taxon>Pentapetalae</taxon>
        <taxon>asterids</taxon>
        <taxon>campanulids</taxon>
        <taxon>Asterales</taxon>
        <taxon>Asteraceae</taxon>
        <taxon>Asteroideae</taxon>
        <taxon>Anthemideae</taxon>
        <taxon>Anthemidinae</taxon>
        <taxon>Tanacetum</taxon>
    </lineage>
</organism>
<evidence type="ECO:0000256" key="1">
    <source>
        <dbReference type="PROSITE-ProRule" id="PRU00047"/>
    </source>
</evidence>
<dbReference type="GO" id="GO:0003676">
    <property type="term" value="F:nucleic acid binding"/>
    <property type="evidence" value="ECO:0007669"/>
    <property type="project" value="InterPro"/>
</dbReference>
<dbReference type="InterPro" id="IPR036875">
    <property type="entry name" value="Znf_CCHC_sf"/>
</dbReference>
<keyword evidence="1" id="KW-0479">Metal-binding</keyword>
<sequence>MLKQGDYEMWRLRIEKYFHVQDYALWDVIESGNSFVPVTQTTTAEDGAITTTISGPVTAKEKIKKKIDVKARSMLLMVLPNEHLLTFNQYKDAKSLFVAIETRSGGNEATKKTQKTLLKQMYKNFSATSTESLDYIFNRLQKIVIQLALLDDLEEMDSKWQLALLSMRFFQKTGKKITINGSDTAGFDKSKVECYSCHKMGHFTRGCRGPRNQDSRNRYQVSSKRITNVEEMPPKAMVAIDEGADNKDCSAESPVMVEKKTDVPTLAKVEVVRPKQQEKLVRKLVRYVEMYMSQVPRGNQRNWNNLKSQQLGCNFVMYNKAYFVCGSFEHVQANCNYHQRERVVSRNNFTRVNYNNSTRKTHPNAHKNMAHPKIIVNPKMKTGLRLANTDMPVNTAHPKTTVHCARPITCVFKSAQSTVKRPYQQRTVFTNKSFSETVNTCSPRPVNTTRPRPVNTTRPISAVVNAIKVNYVNVVKASKC</sequence>